<dbReference type="AlphaFoldDB" id="F1AAI8"/>
<name>F1AAI8_NYCOV</name>
<proteinExistence type="predicted"/>
<reference evidence="1" key="1">
    <citation type="journal article" date="2011" name="Mol. Biol. Evol.">
        <title>The Organellar Genome and Metabolic Potential of the Hydrogen-Producing Mitochondrion of Nyctotherus ovalis.</title>
        <authorList>
            <person name="de Graaf R.M."/>
            <person name="Ricard G."/>
            <person name="van Alen T.A."/>
            <person name="Duarte I."/>
            <person name="Dutilh B.E."/>
            <person name="Burgtorf C."/>
            <person name="Kuiper J.W."/>
            <person name="van der Staay G.W."/>
            <person name="Tielens A.G."/>
            <person name="Huynen M.A."/>
            <person name="Hackstein J.H."/>
        </authorList>
    </citation>
    <scope>NUCLEOTIDE SEQUENCE</scope>
</reference>
<keyword evidence="1" id="KW-0496">Mitochondrion</keyword>
<dbReference type="EMBL" id="GU057832">
    <property type="protein sequence ID" value="ADN85866.1"/>
    <property type="molecule type" value="Genomic_DNA"/>
</dbReference>
<geneLocation type="mitochondrion" evidence="1"/>
<protein>
    <submittedName>
        <fullName evidence="1">Uncharacterized protein orf77</fullName>
    </submittedName>
</protein>
<gene>
    <name evidence="1" type="primary">orf77</name>
</gene>
<sequence>MIAPLTGVFSIFTYTGCMQSTKGVTTAIAGRLLDLISQHGIQVKNIHRNTCVDYFSEHPTAPQSQKLVSSGDSIKNY</sequence>
<evidence type="ECO:0000313" key="1">
    <source>
        <dbReference type="EMBL" id="ADN85866.1"/>
    </source>
</evidence>
<accession>F1AAI8</accession>
<organism evidence="1">
    <name type="scientific">Nyctotherus ovalis</name>
    <name type="common">Ciliate protozoan</name>
    <dbReference type="NCBI Taxonomy" id="70075"/>
    <lineage>
        <taxon>Eukaryota</taxon>
        <taxon>Sar</taxon>
        <taxon>Alveolata</taxon>
        <taxon>Ciliophora</taxon>
        <taxon>Intramacronucleata</taxon>
        <taxon>Armophorea</taxon>
        <taxon>Clevelandellida</taxon>
        <taxon>Nyctotheridae</taxon>
        <taxon>Nyctotherus</taxon>
    </lineage>
</organism>